<gene>
    <name evidence="5" type="ORF">SAMN06265371_1111</name>
</gene>
<dbReference type="RefSeq" id="WP_141119735.1">
    <property type="nucleotide sequence ID" value="NZ_FZNT01000011.1"/>
</dbReference>
<accession>A0A238YT70</accession>
<dbReference type="InterPro" id="IPR015421">
    <property type="entry name" value="PyrdxlP-dep_Trfase_major"/>
</dbReference>
<dbReference type="OrthoDB" id="9810913at2"/>
<organism evidence="5 6">
    <name type="scientific">Lutibacter agarilyticus</name>
    <dbReference type="NCBI Taxonomy" id="1109740"/>
    <lineage>
        <taxon>Bacteria</taxon>
        <taxon>Pseudomonadati</taxon>
        <taxon>Bacteroidota</taxon>
        <taxon>Flavobacteriia</taxon>
        <taxon>Flavobacteriales</taxon>
        <taxon>Flavobacteriaceae</taxon>
        <taxon>Lutibacter</taxon>
    </lineage>
</organism>
<feature type="active site" description="Proton acceptor" evidence="2">
    <location>
        <position position="191"/>
    </location>
</feature>
<sequence>MKNKILLSPPHMSGAELTYIQQAFEANWVAPKGAQIDDFEQELAACLTTLNKVVALNSGTSAIHLALLLLGIKKEDRVLCQSFTFAATVNPVGYLGATPVFVDSETDTWNVCPMLLEEAIQDQISKGNKPKAMIVVHGYGMPCKIHEILEIGLTYNIPIVEDAASALGSSVDNQKCGTFGEFGVVSFNGNKIITTSGGGALLCKDAATKQKAVYLATQARDNKPHYQHSEIGYNYRMSNIIAGIGRGQLEVLDERVAARRSNFEFYKNSFKGISTLEFLEAPTGYYANRWLTCITTPSYEIREQLRLALEKENIEARPLWKPMHQQPIFEKYPSYINGVSDDLFERGLCLPSGSNLSEADLQRVCACVKKNV</sequence>
<feature type="modified residue" description="N6-(pyridoxal phosphate)lysine" evidence="3">
    <location>
        <position position="191"/>
    </location>
</feature>
<evidence type="ECO:0000256" key="4">
    <source>
        <dbReference type="RuleBase" id="RU004508"/>
    </source>
</evidence>
<dbReference type="GO" id="GO:0030170">
    <property type="term" value="F:pyridoxal phosphate binding"/>
    <property type="evidence" value="ECO:0007669"/>
    <property type="project" value="TreeGrafter"/>
</dbReference>
<reference evidence="5 6" key="1">
    <citation type="submission" date="2017-06" db="EMBL/GenBank/DDBJ databases">
        <authorList>
            <person name="Kim H.J."/>
            <person name="Triplett B.A."/>
        </authorList>
    </citation>
    <scope>NUCLEOTIDE SEQUENCE [LARGE SCALE GENOMIC DNA]</scope>
    <source>
        <strain evidence="5 6">DSM 29150</strain>
    </source>
</reference>
<evidence type="ECO:0000313" key="5">
    <source>
        <dbReference type="EMBL" id="SNR74476.1"/>
    </source>
</evidence>
<comment type="similarity">
    <text evidence="1 4">Belongs to the DegT/DnrJ/EryC1 family.</text>
</comment>
<name>A0A238YT70_9FLAO</name>
<keyword evidence="3 4" id="KW-0663">Pyridoxal phosphate</keyword>
<dbReference type="PANTHER" id="PTHR30244">
    <property type="entry name" value="TRANSAMINASE"/>
    <property type="match status" value="1"/>
</dbReference>
<protein>
    <submittedName>
        <fullName evidence="5">dTDP-4-amino-4,6-dideoxygalactose transaminase</fullName>
    </submittedName>
</protein>
<dbReference type="Pfam" id="PF01041">
    <property type="entry name" value="DegT_DnrJ_EryC1"/>
    <property type="match status" value="1"/>
</dbReference>
<dbReference type="GO" id="GO:0008483">
    <property type="term" value="F:transaminase activity"/>
    <property type="evidence" value="ECO:0007669"/>
    <property type="project" value="TreeGrafter"/>
</dbReference>
<dbReference type="InterPro" id="IPR000653">
    <property type="entry name" value="DegT/StrS_aminotransferase"/>
</dbReference>
<evidence type="ECO:0000256" key="1">
    <source>
        <dbReference type="ARBA" id="ARBA00037999"/>
    </source>
</evidence>
<dbReference type="Gene3D" id="3.90.1150.10">
    <property type="entry name" value="Aspartate Aminotransferase, domain 1"/>
    <property type="match status" value="1"/>
</dbReference>
<dbReference type="PIRSF" id="PIRSF000390">
    <property type="entry name" value="PLP_StrS"/>
    <property type="match status" value="1"/>
</dbReference>
<dbReference type="PANTHER" id="PTHR30244:SF34">
    <property type="entry name" value="DTDP-4-AMINO-4,6-DIDEOXYGALACTOSE TRANSAMINASE"/>
    <property type="match status" value="1"/>
</dbReference>
<proteinExistence type="inferred from homology"/>
<dbReference type="SUPFAM" id="SSF53383">
    <property type="entry name" value="PLP-dependent transferases"/>
    <property type="match status" value="1"/>
</dbReference>
<dbReference type="Proteomes" id="UP000198384">
    <property type="component" value="Unassembled WGS sequence"/>
</dbReference>
<dbReference type="AlphaFoldDB" id="A0A238YT70"/>
<dbReference type="InterPro" id="IPR015424">
    <property type="entry name" value="PyrdxlP-dep_Trfase"/>
</dbReference>
<evidence type="ECO:0000256" key="3">
    <source>
        <dbReference type="PIRSR" id="PIRSR000390-2"/>
    </source>
</evidence>
<dbReference type="GO" id="GO:0000271">
    <property type="term" value="P:polysaccharide biosynthetic process"/>
    <property type="evidence" value="ECO:0007669"/>
    <property type="project" value="TreeGrafter"/>
</dbReference>
<evidence type="ECO:0000313" key="6">
    <source>
        <dbReference type="Proteomes" id="UP000198384"/>
    </source>
</evidence>
<evidence type="ECO:0000256" key="2">
    <source>
        <dbReference type="PIRSR" id="PIRSR000390-1"/>
    </source>
</evidence>
<dbReference type="InterPro" id="IPR015422">
    <property type="entry name" value="PyrdxlP-dep_Trfase_small"/>
</dbReference>
<dbReference type="EMBL" id="FZNT01000011">
    <property type="protein sequence ID" value="SNR74476.1"/>
    <property type="molecule type" value="Genomic_DNA"/>
</dbReference>
<dbReference type="Gene3D" id="3.40.640.10">
    <property type="entry name" value="Type I PLP-dependent aspartate aminotransferase-like (Major domain)"/>
    <property type="match status" value="1"/>
</dbReference>
<keyword evidence="6" id="KW-1185">Reference proteome</keyword>
<dbReference type="CDD" id="cd00616">
    <property type="entry name" value="AHBA_syn"/>
    <property type="match status" value="1"/>
</dbReference>